<protein>
    <submittedName>
        <fullName evidence="2">Glycosyl transferase family 2</fullName>
    </submittedName>
</protein>
<evidence type="ECO:0000313" key="3">
    <source>
        <dbReference type="Proteomes" id="UP000199150"/>
    </source>
</evidence>
<dbReference type="Proteomes" id="UP000199150">
    <property type="component" value="Unassembled WGS sequence"/>
</dbReference>
<dbReference type="InterPro" id="IPR001173">
    <property type="entry name" value="Glyco_trans_2-like"/>
</dbReference>
<dbReference type="SUPFAM" id="SSF53448">
    <property type="entry name" value="Nucleotide-diphospho-sugar transferases"/>
    <property type="match status" value="1"/>
</dbReference>
<name>A0A1G4SEH2_9CAUL</name>
<feature type="domain" description="Glycosyltransferase 2-like" evidence="1">
    <location>
        <begin position="4"/>
        <end position="106"/>
    </location>
</feature>
<dbReference type="InterPro" id="IPR029044">
    <property type="entry name" value="Nucleotide-diphossugar_trans"/>
</dbReference>
<organism evidence="2 3">
    <name type="scientific">Asticcacaulis taihuensis</name>
    <dbReference type="NCBI Taxonomy" id="260084"/>
    <lineage>
        <taxon>Bacteria</taxon>
        <taxon>Pseudomonadati</taxon>
        <taxon>Pseudomonadota</taxon>
        <taxon>Alphaproteobacteria</taxon>
        <taxon>Caulobacterales</taxon>
        <taxon>Caulobacteraceae</taxon>
        <taxon>Asticcacaulis</taxon>
    </lineage>
</organism>
<keyword evidence="2" id="KW-0808">Transferase</keyword>
<dbReference type="STRING" id="260084.SAMN02927928_2569"/>
<dbReference type="PANTHER" id="PTHR22916">
    <property type="entry name" value="GLYCOSYLTRANSFERASE"/>
    <property type="match status" value="1"/>
</dbReference>
<evidence type="ECO:0000259" key="1">
    <source>
        <dbReference type="Pfam" id="PF00535"/>
    </source>
</evidence>
<dbReference type="Pfam" id="PF00535">
    <property type="entry name" value="Glycos_transf_2"/>
    <property type="match status" value="1"/>
</dbReference>
<proteinExistence type="predicted"/>
<reference evidence="3" key="1">
    <citation type="submission" date="2016-10" db="EMBL/GenBank/DDBJ databases">
        <authorList>
            <person name="Varghese N."/>
            <person name="Submissions S."/>
        </authorList>
    </citation>
    <scope>NUCLEOTIDE SEQUENCE [LARGE SCALE GENOMIC DNA]</scope>
    <source>
        <strain evidence="3">CGMCC 1.3431</strain>
    </source>
</reference>
<accession>A0A1G4SEH2</accession>
<dbReference type="EMBL" id="FMTS01000004">
    <property type="protein sequence ID" value="SCW66965.1"/>
    <property type="molecule type" value="Genomic_DNA"/>
</dbReference>
<keyword evidence="3" id="KW-1185">Reference proteome</keyword>
<dbReference type="Gene3D" id="3.90.550.10">
    <property type="entry name" value="Spore Coat Polysaccharide Biosynthesis Protein SpsA, Chain A"/>
    <property type="match status" value="1"/>
</dbReference>
<dbReference type="RefSeq" id="WP_170828310.1">
    <property type="nucleotide sequence ID" value="NZ_CBCRYE010000002.1"/>
</dbReference>
<dbReference type="GO" id="GO:0016758">
    <property type="term" value="F:hexosyltransferase activity"/>
    <property type="evidence" value="ECO:0007669"/>
    <property type="project" value="UniProtKB-ARBA"/>
</dbReference>
<dbReference type="AlphaFoldDB" id="A0A1G4SEH2"/>
<gene>
    <name evidence="2" type="ORF">SAMN02927928_2569</name>
</gene>
<evidence type="ECO:0000313" key="2">
    <source>
        <dbReference type="EMBL" id="SCW66965.1"/>
    </source>
</evidence>
<sequence>MKLSVIIANYNYERFVGEAIDSALAIRGAEIEVIVVDDGSTDQSWQVITSYGDRVIAIRQANAGQRVASNVGYARATGDWILFLDADDLVDPSIAEEVMRVATPDTCKVQFQMERVGGEGQQTGSRFPIYDPPPTPEKIKVWAIRLNAYPTPPGSGNVYARAYLDALFPLDNSCGETPDSALVTAAPFFGDVITVDKPLVHYRVHGANDSNLFAREGLFAREVARGHAKFLFAQRIAKTVGTEIPDSSFRKNLHVLQHRIPSVTLTPALHPLPWDNKYQLFKDIIRSTLVFDAMAVKRRIILLVWGVLTLISPRPIAEKLIRKRFRA</sequence>